<reference evidence="1" key="1">
    <citation type="submission" date="2021-05" db="EMBL/GenBank/DDBJ databases">
        <authorList>
            <person name="Alioto T."/>
            <person name="Alioto T."/>
            <person name="Gomez Garrido J."/>
        </authorList>
    </citation>
    <scope>NUCLEOTIDE SEQUENCE</scope>
</reference>
<dbReference type="AlphaFoldDB" id="A0A8D8PQJ2"/>
<evidence type="ECO:0000313" key="1">
    <source>
        <dbReference type="EMBL" id="CAG6611572.1"/>
    </source>
</evidence>
<sequence>MLNALSVLFADDTSIILKNKATNEIKDSLITVLDQLMNWFQSNNFVPNLEKTNIVKFSTNYTLLNEPDPLDIVYNNQKIPQTSVVKFLGIHVDEKLSWKTHIDQLNSKIGKFNFALRVITKKVGKTAALISYYAFVQSNLTYGIIFWGNSVEAERIFISQKSCIRSLFHLDYRASCKDTMIQNNILSLPCLYIFECAKFVKKHYNEFYEEKETKHTYNTRAVKNKLLNKPKTQLTQIQKNVEWQSINIYNKIPSEIKMLQNSQFTKELGTYLKTKCLYSISEFMGA</sequence>
<name>A0A8D8PQJ2_9HEMI</name>
<dbReference type="EMBL" id="HBUF01022100">
    <property type="protein sequence ID" value="CAG6611571.1"/>
    <property type="molecule type" value="Transcribed_RNA"/>
</dbReference>
<evidence type="ECO:0008006" key="2">
    <source>
        <dbReference type="Google" id="ProtNLM"/>
    </source>
</evidence>
<accession>A0A8D8PQJ2</accession>
<dbReference type="PANTHER" id="PTHR33332">
    <property type="entry name" value="REVERSE TRANSCRIPTASE DOMAIN-CONTAINING PROTEIN"/>
    <property type="match status" value="1"/>
</dbReference>
<organism evidence="1">
    <name type="scientific">Cacopsylla melanoneura</name>
    <dbReference type="NCBI Taxonomy" id="428564"/>
    <lineage>
        <taxon>Eukaryota</taxon>
        <taxon>Metazoa</taxon>
        <taxon>Ecdysozoa</taxon>
        <taxon>Arthropoda</taxon>
        <taxon>Hexapoda</taxon>
        <taxon>Insecta</taxon>
        <taxon>Pterygota</taxon>
        <taxon>Neoptera</taxon>
        <taxon>Paraneoptera</taxon>
        <taxon>Hemiptera</taxon>
        <taxon>Sternorrhyncha</taxon>
        <taxon>Psylloidea</taxon>
        <taxon>Psyllidae</taxon>
        <taxon>Psyllinae</taxon>
        <taxon>Cacopsylla</taxon>
    </lineage>
</organism>
<dbReference type="EMBL" id="HBUF01022101">
    <property type="protein sequence ID" value="CAG6611572.1"/>
    <property type="molecule type" value="Transcribed_RNA"/>
</dbReference>
<protein>
    <recommendedName>
        <fullName evidence="2">Reverse transcriptase domain-containing protein</fullName>
    </recommendedName>
</protein>
<proteinExistence type="predicted"/>